<dbReference type="Gramene" id="KOM26345">
    <property type="protein sequence ID" value="KOM26345"/>
    <property type="gene ID" value="LR48_Vigan252s005700"/>
</dbReference>
<protein>
    <submittedName>
        <fullName evidence="1">Uncharacterized protein</fullName>
    </submittedName>
</protein>
<dbReference type="EMBL" id="KQ258313">
    <property type="protein sequence ID" value="KOM26345.1"/>
    <property type="molecule type" value="Genomic_DNA"/>
</dbReference>
<dbReference type="AlphaFoldDB" id="A0A0L9T6W5"/>
<evidence type="ECO:0000313" key="1">
    <source>
        <dbReference type="EMBL" id="KOM26345.1"/>
    </source>
</evidence>
<evidence type="ECO:0000313" key="2">
    <source>
        <dbReference type="Proteomes" id="UP000053144"/>
    </source>
</evidence>
<gene>
    <name evidence="1" type="ORF">LR48_Vigan252s005700</name>
</gene>
<dbReference type="Proteomes" id="UP000053144">
    <property type="component" value="Unassembled WGS sequence"/>
</dbReference>
<organism evidence="1 2">
    <name type="scientific">Phaseolus angularis</name>
    <name type="common">Azuki bean</name>
    <name type="synonym">Vigna angularis</name>
    <dbReference type="NCBI Taxonomy" id="3914"/>
    <lineage>
        <taxon>Eukaryota</taxon>
        <taxon>Viridiplantae</taxon>
        <taxon>Streptophyta</taxon>
        <taxon>Embryophyta</taxon>
        <taxon>Tracheophyta</taxon>
        <taxon>Spermatophyta</taxon>
        <taxon>Magnoliopsida</taxon>
        <taxon>eudicotyledons</taxon>
        <taxon>Gunneridae</taxon>
        <taxon>Pentapetalae</taxon>
        <taxon>rosids</taxon>
        <taxon>fabids</taxon>
        <taxon>Fabales</taxon>
        <taxon>Fabaceae</taxon>
        <taxon>Papilionoideae</taxon>
        <taxon>50 kb inversion clade</taxon>
        <taxon>NPAAA clade</taxon>
        <taxon>indigoferoid/millettioid clade</taxon>
        <taxon>Phaseoleae</taxon>
        <taxon>Vigna</taxon>
    </lineage>
</organism>
<name>A0A0L9T6W5_PHAAN</name>
<accession>A0A0L9T6W5</accession>
<reference evidence="2" key="1">
    <citation type="journal article" date="2015" name="Proc. Natl. Acad. Sci. U.S.A.">
        <title>Genome sequencing of adzuki bean (Vigna angularis) provides insight into high starch and low fat accumulation and domestication.</title>
        <authorList>
            <person name="Yang K."/>
            <person name="Tian Z."/>
            <person name="Chen C."/>
            <person name="Luo L."/>
            <person name="Zhao B."/>
            <person name="Wang Z."/>
            <person name="Yu L."/>
            <person name="Li Y."/>
            <person name="Sun Y."/>
            <person name="Li W."/>
            <person name="Chen Y."/>
            <person name="Li Y."/>
            <person name="Zhang Y."/>
            <person name="Ai D."/>
            <person name="Zhao J."/>
            <person name="Shang C."/>
            <person name="Ma Y."/>
            <person name="Wu B."/>
            <person name="Wang M."/>
            <person name="Gao L."/>
            <person name="Sun D."/>
            <person name="Zhang P."/>
            <person name="Guo F."/>
            <person name="Wang W."/>
            <person name="Li Y."/>
            <person name="Wang J."/>
            <person name="Varshney R.K."/>
            <person name="Wang J."/>
            <person name="Ling H.Q."/>
            <person name="Wan P."/>
        </authorList>
    </citation>
    <scope>NUCLEOTIDE SEQUENCE</scope>
    <source>
        <strain evidence="2">cv. Jingnong 6</strain>
    </source>
</reference>
<proteinExistence type="predicted"/>
<sequence>MAQNLIGNVRDSESPSSSTIFIFPFEHFNRSSISTSCRSAISMKLSTVDFDVIITCTGKRLLVMATFNNIFGGCLGGQYDDAREGLEVRNRIPTAKLNDGHDGLAMEGGCPSLSVTLELVVTTALGGWHGPNLTRPLRPTLLPQCHHLRLLQTLPPPHLRPPEARFSFKNWLKRLQV</sequence>